<proteinExistence type="predicted"/>
<dbReference type="EMBL" id="JASPKY010000395">
    <property type="protein sequence ID" value="KAK9702348.1"/>
    <property type="molecule type" value="Genomic_DNA"/>
</dbReference>
<evidence type="ECO:0000313" key="2">
    <source>
        <dbReference type="Proteomes" id="UP001458880"/>
    </source>
</evidence>
<dbReference type="AlphaFoldDB" id="A0AAW1JFY7"/>
<reference evidence="1 2" key="1">
    <citation type="journal article" date="2024" name="BMC Genomics">
        <title>De novo assembly and annotation of Popillia japonica's genome with initial clues to its potential as an invasive pest.</title>
        <authorList>
            <person name="Cucini C."/>
            <person name="Boschi S."/>
            <person name="Funari R."/>
            <person name="Cardaioli E."/>
            <person name="Iannotti N."/>
            <person name="Marturano G."/>
            <person name="Paoli F."/>
            <person name="Bruttini M."/>
            <person name="Carapelli A."/>
            <person name="Frati F."/>
            <person name="Nardi F."/>
        </authorList>
    </citation>
    <scope>NUCLEOTIDE SEQUENCE [LARGE SCALE GENOMIC DNA]</scope>
    <source>
        <strain evidence="1">DMR45628</strain>
    </source>
</reference>
<evidence type="ECO:0000313" key="1">
    <source>
        <dbReference type="EMBL" id="KAK9702348.1"/>
    </source>
</evidence>
<name>A0AAW1JFY7_POPJA</name>
<gene>
    <name evidence="1" type="ORF">QE152_g30028</name>
</gene>
<protein>
    <submittedName>
        <fullName evidence="1">Uncharacterized protein</fullName>
    </submittedName>
</protein>
<accession>A0AAW1JFY7</accession>
<sequence>MDSITEIVPVKSEECIIDLEATQESEDTIERWHEQISKRINVSTQRDNEKLVDDMMLSYNSILKDKTVRNKDKPLLKTKILLHIRHFYLYYKTLGDAVVDTNYFTRMEDILTYYCNLEMELVYTLSKQRENKKYNLFVIKRLCKVLGIYLHHRLRHIIHVLLKMKYNMRNPTCQMVMRRVYCHFLMTMPSESLSDEVFCRYYLIFERYKQIAKPDEKQMLEEFVFKKFGKTKNFLRRNPIMMTVLSPSCDSVPDALTRLLDYRASAIQAYFVYLKNQVEEAGKSVTDFEAGCGPSEFLSTFNEIPAQTENLTIDSDSDIEELEEDSTIVLSEGEEMEITYKIKNPKKIGTKKIDVIDLISDDDSQPIPDDFG</sequence>
<dbReference type="Proteomes" id="UP001458880">
    <property type="component" value="Unassembled WGS sequence"/>
</dbReference>
<organism evidence="1 2">
    <name type="scientific">Popillia japonica</name>
    <name type="common">Japanese beetle</name>
    <dbReference type="NCBI Taxonomy" id="7064"/>
    <lineage>
        <taxon>Eukaryota</taxon>
        <taxon>Metazoa</taxon>
        <taxon>Ecdysozoa</taxon>
        <taxon>Arthropoda</taxon>
        <taxon>Hexapoda</taxon>
        <taxon>Insecta</taxon>
        <taxon>Pterygota</taxon>
        <taxon>Neoptera</taxon>
        <taxon>Endopterygota</taxon>
        <taxon>Coleoptera</taxon>
        <taxon>Polyphaga</taxon>
        <taxon>Scarabaeiformia</taxon>
        <taxon>Scarabaeidae</taxon>
        <taxon>Rutelinae</taxon>
        <taxon>Popillia</taxon>
    </lineage>
</organism>
<comment type="caution">
    <text evidence="1">The sequence shown here is derived from an EMBL/GenBank/DDBJ whole genome shotgun (WGS) entry which is preliminary data.</text>
</comment>
<keyword evidence="2" id="KW-1185">Reference proteome</keyword>